<evidence type="ECO:0000256" key="8">
    <source>
        <dbReference type="ARBA" id="ARBA00023012"/>
    </source>
</evidence>
<dbReference type="PROSITE" id="PS50109">
    <property type="entry name" value="HIS_KIN"/>
    <property type="match status" value="1"/>
</dbReference>
<evidence type="ECO:0000313" key="15">
    <source>
        <dbReference type="Proteomes" id="UP000593737"/>
    </source>
</evidence>
<proteinExistence type="predicted"/>
<dbReference type="InterPro" id="IPR011712">
    <property type="entry name" value="Sig_transdc_His_kin_sub3_dim/P"/>
</dbReference>
<keyword evidence="10" id="KW-0472">Membrane</keyword>
<dbReference type="Pfam" id="PF08448">
    <property type="entry name" value="PAS_4"/>
    <property type="match status" value="1"/>
</dbReference>
<evidence type="ECO:0000256" key="1">
    <source>
        <dbReference type="ARBA" id="ARBA00000085"/>
    </source>
</evidence>
<evidence type="ECO:0000256" key="5">
    <source>
        <dbReference type="ARBA" id="ARBA00022741"/>
    </source>
</evidence>
<dbReference type="InterPro" id="IPR001610">
    <property type="entry name" value="PAC"/>
</dbReference>
<gene>
    <name evidence="14" type="ORF">Nkreftii_000327</name>
</gene>
<dbReference type="PANTHER" id="PTHR24421">
    <property type="entry name" value="NITRATE/NITRITE SENSOR PROTEIN NARX-RELATED"/>
    <property type="match status" value="1"/>
</dbReference>
<dbReference type="GO" id="GO:0000155">
    <property type="term" value="F:phosphorelay sensor kinase activity"/>
    <property type="evidence" value="ECO:0007669"/>
    <property type="project" value="InterPro"/>
</dbReference>
<dbReference type="InterPro" id="IPR005467">
    <property type="entry name" value="His_kinase_dom"/>
</dbReference>
<dbReference type="InterPro" id="IPR036890">
    <property type="entry name" value="HATPase_C_sf"/>
</dbReference>
<dbReference type="CDD" id="cd00130">
    <property type="entry name" value="PAS"/>
    <property type="match status" value="1"/>
</dbReference>
<keyword evidence="9" id="KW-0175">Coiled coil</keyword>
<sequence length="508" mass="56656">MSLRTALHWNEFFVSASHEHDADLTTTSPPPGVPLQLLFTVIIIFGLDWITPLGFAVYMLYVPVCLTTLWRRGWRFAFIVGGVCSMLIFAGFFVSPSGSLFTFSLADRTMALLTLWASLWGGKLFALRTFELERTQAIARQETEQRTRAESKIRGLAAIVESSTDPIMNIKDGVVVAWNPAAEHVFGYSAEDILGQSINLLVPAHRTGEVEVSVAQALRGELIQDIVTERKRKDGSLVPVSLTIFPVKTLDGQIIGCSAIVRDITERKKAEEALRQKQRELERYHARLQDLSTKLLKAQDQERQRIARELHDDMTQRLAALAVDVGSLEHLCRPKMALLPRLRAVQEAAGQLADDIHNFAYRLHPPQLEHFGLEAAIHDHTDEFRRRSGLPTQFELRAVPQIIPIDIATCLYRVMQESLQNVLKHAEASKVVVRLLGTFSGIGICIQDDGKGFVQESAGVPARGLGLPSLEERVRLLNGRFRIRTGPGCGTEVHAWVPLSDTQSITRP</sequence>
<keyword evidence="10" id="KW-0812">Transmembrane</keyword>
<keyword evidence="6" id="KW-0418">Kinase</keyword>
<feature type="domain" description="PAC" evidence="13">
    <location>
        <begin position="224"/>
        <end position="276"/>
    </location>
</feature>
<dbReference type="InterPro" id="IPR035965">
    <property type="entry name" value="PAS-like_dom_sf"/>
</dbReference>
<dbReference type="SMART" id="SM00086">
    <property type="entry name" value="PAC"/>
    <property type="match status" value="1"/>
</dbReference>
<dbReference type="Pfam" id="PF02518">
    <property type="entry name" value="HATPase_c"/>
    <property type="match status" value="1"/>
</dbReference>
<evidence type="ECO:0000256" key="7">
    <source>
        <dbReference type="ARBA" id="ARBA00022840"/>
    </source>
</evidence>
<evidence type="ECO:0000256" key="2">
    <source>
        <dbReference type="ARBA" id="ARBA00012438"/>
    </source>
</evidence>
<dbReference type="PROSITE" id="PS50112">
    <property type="entry name" value="PAS"/>
    <property type="match status" value="1"/>
</dbReference>
<organism evidence="14 15">
    <name type="scientific">Candidatus Nitrospira kreftii</name>
    <dbReference type="NCBI Taxonomy" id="2652173"/>
    <lineage>
        <taxon>Bacteria</taxon>
        <taxon>Pseudomonadati</taxon>
        <taxon>Nitrospirota</taxon>
        <taxon>Nitrospiria</taxon>
        <taxon>Nitrospirales</taxon>
        <taxon>Nitrospiraceae</taxon>
        <taxon>Nitrospira</taxon>
    </lineage>
</organism>
<comment type="catalytic activity">
    <reaction evidence="1">
        <text>ATP + protein L-histidine = ADP + protein N-phospho-L-histidine.</text>
        <dbReference type="EC" id="2.7.13.3"/>
    </reaction>
</comment>
<evidence type="ECO:0000259" key="13">
    <source>
        <dbReference type="PROSITE" id="PS50113"/>
    </source>
</evidence>
<feature type="transmembrane region" description="Helical" evidence="10">
    <location>
        <begin position="73"/>
        <end position="94"/>
    </location>
</feature>
<dbReference type="Gene3D" id="3.30.450.20">
    <property type="entry name" value="PAS domain"/>
    <property type="match status" value="1"/>
</dbReference>
<feature type="coiled-coil region" evidence="9">
    <location>
        <begin position="260"/>
        <end position="301"/>
    </location>
</feature>
<dbReference type="GO" id="GO:0005524">
    <property type="term" value="F:ATP binding"/>
    <property type="evidence" value="ECO:0007669"/>
    <property type="project" value="UniProtKB-KW"/>
</dbReference>
<feature type="domain" description="PAS" evidence="12">
    <location>
        <begin position="172"/>
        <end position="221"/>
    </location>
</feature>
<dbReference type="SUPFAM" id="SSF55785">
    <property type="entry name" value="PYP-like sensor domain (PAS domain)"/>
    <property type="match status" value="1"/>
</dbReference>
<evidence type="ECO:0000256" key="6">
    <source>
        <dbReference type="ARBA" id="ARBA00022777"/>
    </source>
</evidence>
<name>A0A7S8IXT8_9BACT</name>
<dbReference type="KEGG" id="nkf:Nkreftii_000327"/>
<feature type="transmembrane region" description="Helical" evidence="10">
    <location>
        <begin position="37"/>
        <end position="61"/>
    </location>
</feature>
<feature type="domain" description="Histidine kinase" evidence="11">
    <location>
        <begin position="411"/>
        <end position="501"/>
    </location>
</feature>
<dbReference type="EC" id="2.7.13.3" evidence="2"/>
<dbReference type="PANTHER" id="PTHR24421:SF10">
    <property type="entry name" value="NITRATE_NITRITE SENSOR PROTEIN NARQ"/>
    <property type="match status" value="1"/>
</dbReference>
<accession>A0A7S8IXT8</accession>
<dbReference type="InterPro" id="IPR000014">
    <property type="entry name" value="PAS"/>
</dbReference>
<dbReference type="GO" id="GO:0016020">
    <property type="term" value="C:membrane"/>
    <property type="evidence" value="ECO:0007669"/>
    <property type="project" value="InterPro"/>
</dbReference>
<dbReference type="Pfam" id="PF07730">
    <property type="entry name" value="HisKA_3"/>
    <property type="match status" value="1"/>
</dbReference>
<keyword evidence="7" id="KW-0067">ATP-binding</keyword>
<dbReference type="InterPro" id="IPR003594">
    <property type="entry name" value="HATPase_dom"/>
</dbReference>
<reference evidence="14 15" key="1">
    <citation type="journal article" date="2020" name="ISME J.">
        <title>Enrichment and physiological characterization of a novel comammox Nitrospira indicates ammonium inhibition of complete nitrification.</title>
        <authorList>
            <person name="Sakoula D."/>
            <person name="Koch H."/>
            <person name="Frank J."/>
            <person name="Jetten M.S.M."/>
            <person name="van Kessel M.A.H.J."/>
            <person name="Lucker S."/>
        </authorList>
    </citation>
    <scope>NUCLEOTIDE SEQUENCE [LARGE SCALE GENOMIC DNA]</scope>
    <source>
        <strain evidence="14">Comreactor17</strain>
    </source>
</reference>
<evidence type="ECO:0000256" key="10">
    <source>
        <dbReference type="SAM" id="Phobius"/>
    </source>
</evidence>
<evidence type="ECO:0000256" key="3">
    <source>
        <dbReference type="ARBA" id="ARBA00022553"/>
    </source>
</evidence>
<keyword evidence="5" id="KW-0547">Nucleotide-binding</keyword>
<dbReference type="Gene3D" id="1.20.5.1930">
    <property type="match status" value="1"/>
</dbReference>
<dbReference type="Gene3D" id="3.30.565.10">
    <property type="entry name" value="Histidine kinase-like ATPase, C-terminal domain"/>
    <property type="match status" value="1"/>
</dbReference>
<keyword evidence="10" id="KW-1133">Transmembrane helix</keyword>
<dbReference type="InterPro" id="IPR050482">
    <property type="entry name" value="Sensor_HK_TwoCompSys"/>
</dbReference>
<dbReference type="PROSITE" id="PS50113">
    <property type="entry name" value="PAC"/>
    <property type="match status" value="1"/>
</dbReference>
<dbReference type="SUPFAM" id="SSF55874">
    <property type="entry name" value="ATPase domain of HSP90 chaperone/DNA topoisomerase II/histidine kinase"/>
    <property type="match status" value="1"/>
</dbReference>
<dbReference type="InterPro" id="IPR013656">
    <property type="entry name" value="PAS_4"/>
</dbReference>
<dbReference type="SMART" id="SM00091">
    <property type="entry name" value="PAS"/>
    <property type="match status" value="1"/>
</dbReference>
<evidence type="ECO:0000313" key="14">
    <source>
        <dbReference type="EMBL" id="QPD02553.1"/>
    </source>
</evidence>
<dbReference type="NCBIfam" id="TIGR00229">
    <property type="entry name" value="sensory_box"/>
    <property type="match status" value="1"/>
</dbReference>
<evidence type="ECO:0000256" key="9">
    <source>
        <dbReference type="SAM" id="Coils"/>
    </source>
</evidence>
<evidence type="ECO:0000259" key="11">
    <source>
        <dbReference type="PROSITE" id="PS50109"/>
    </source>
</evidence>
<keyword evidence="8" id="KW-0902">Two-component regulatory system</keyword>
<dbReference type="EMBL" id="CP047423">
    <property type="protein sequence ID" value="QPD02553.1"/>
    <property type="molecule type" value="Genomic_DNA"/>
</dbReference>
<evidence type="ECO:0000259" key="12">
    <source>
        <dbReference type="PROSITE" id="PS50112"/>
    </source>
</evidence>
<keyword evidence="3" id="KW-0597">Phosphoprotein</keyword>
<evidence type="ECO:0000256" key="4">
    <source>
        <dbReference type="ARBA" id="ARBA00022679"/>
    </source>
</evidence>
<dbReference type="Proteomes" id="UP000593737">
    <property type="component" value="Chromosome"/>
</dbReference>
<keyword evidence="4" id="KW-0808">Transferase</keyword>
<dbReference type="GO" id="GO:0046983">
    <property type="term" value="F:protein dimerization activity"/>
    <property type="evidence" value="ECO:0007669"/>
    <property type="project" value="InterPro"/>
</dbReference>
<protein>
    <recommendedName>
        <fullName evidence="2">histidine kinase</fullName>
        <ecNumber evidence="2">2.7.13.3</ecNumber>
    </recommendedName>
</protein>
<dbReference type="CDD" id="cd16917">
    <property type="entry name" value="HATPase_UhpB-NarQ-NarX-like"/>
    <property type="match status" value="1"/>
</dbReference>
<dbReference type="InterPro" id="IPR000700">
    <property type="entry name" value="PAS-assoc_C"/>
</dbReference>
<dbReference type="SMART" id="SM00387">
    <property type="entry name" value="HATPase_c"/>
    <property type="match status" value="1"/>
</dbReference>
<dbReference type="AlphaFoldDB" id="A0A7S8IXT8"/>